<name>A0A2T0SNF4_9BACT</name>
<accession>A0A2T0SNF4</accession>
<dbReference type="RefSeq" id="WP_106139218.1">
    <property type="nucleotide sequence ID" value="NZ_PVTE01000015.1"/>
</dbReference>
<dbReference type="AlphaFoldDB" id="A0A2T0SNF4"/>
<comment type="caution">
    <text evidence="1">The sequence shown here is derived from an EMBL/GenBank/DDBJ whole genome shotgun (WGS) entry which is preliminary data.</text>
</comment>
<organism evidence="1 2">
    <name type="scientific">Spirosoma oryzae</name>
    <dbReference type="NCBI Taxonomy" id="1469603"/>
    <lineage>
        <taxon>Bacteria</taxon>
        <taxon>Pseudomonadati</taxon>
        <taxon>Bacteroidota</taxon>
        <taxon>Cytophagia</taxon>
        <taxon>Cytophagales</taxon>
        <taxon>Cytophagaceae</taxon>
        <taxon>Spirosoma</taxon>
    </lineage>
</organism>
<evidence type="ECO:0000313" key="1">
    <source>
        <dbReference type="EMBL" id="PRY34950.1"/>
    </source>
</evidence>
<keyword evidence="2" id="KW-1185">Reference proteome</keyword>
<reference evidence="1 2" key="1">
    <citation type="submission" date="2018-03" db="EMBL/GenBank/DDBJ databases">
        <title>Genomic Encyclopedia of Archaeal and Bacterial Type Strains, Phase II (KMG-II): from individual species to whole genera.</title>
        <authorList>
            <person name="Goeker M."/>
        </authorList>
    </citation>
    <scope>NUCLEOTIDE SEQUENCE [LARGE SCALE GENOMIC DNA]</scope>
    <source>
        <strain evidence="1 2">DSM 28354</strain>
    </source>
</reference>
<gene>
    <name evidence="1" type="ORF">CLV58_11533</name>
</gene>
<proteinExistence type="predicted"/>
<evidence type="ECO:0000313" key="2">
    <source>
        <dbReference type="Proteomes" id="UP000238375"/>
    </source>
</evidence>
<dbReference type="Proteomes" id="UP000238375">
    <property type="component" value="Unassembled WGS sequence"/>
</dbReference>
<dbReference type="EMBL" id="PVTE01000015">
    <property type="protein sequence ID" value="PRY34950.1"/>
    <property type="molecule type" value="Genomic_DNA"/>
</dbReference>
<sequence>MIELRLNELQADLTNGANGLTYQLEPALSADQQKLLNQQIQAIRDLIGQLVHKYGLSARRLAWSQRLNALSSSLWVDLQDSRSDQMPGYGAFTTDEHPADNDQEIGQLILLIGTIQT</sequence>
<protein>
    <submittedName>
        <fullName evidence="1">Uncharacterized protein</fullName>
    </submittedName>
</protein>